<comment type="caution">
    <text evidence="2">The sequence shown here is derived from an EMBL/GenBank/DDBJ whole genome shotgun (WGS) entry which is preliminary data.</text>
</comment>
<organism evidence="2 3">
    <name type="scientific">Candidatus Berkelbacteria bacterium Gr01-1014_85</name>
    <dbReference type="NCBI Taxonomy" id="2017150"/>
    <lineage>
        <taxon>Bacteria</taxon>
        <taxon>Candidatus Berkelbacteria</taxon>
    </lineage>
</organism>
<dbReference type="Pfam" id="PF01725">
    <property type="entry name" value="Ham1p_like"/>
    <property type="match status" value="1"/>
</dbReference>
<sequence>MLDVEENGKTFEENAIIKALSFSQHYDGYVIATDGGASIPALGESWDGLRTKRFAGEEATDQERIEKLLTLMKDKKDNERAMLWREAIAVARNGQVLFSEEVEGAKGEVQASFDPTKYKPGIWVCSIWYFPELNKNFFDMTEKEQEYVEISWHRLFKSTRNYFEKHL</sequence>
<dbReference type="SUPFAM" id="SSF52972">
    <property type="entry name" value="ITPase-like"/>
    <property type="match status" value="1"/>
</dbReference>
<reference evidence="2 3" key="1">
    <citation type="submission" date="2017-08" db="EMBL/GenBank/DDBJ databases">
        <title>Mechanisms for carbon and nitrogen cycling indicate functional differentiation within the Candidate Phyla Radiation.</title>
        <authorList>
            <person name="Danczak R.E."/>
            <person name="Johnston M.D."/>
            <person name="Kenah C."/>
            <person name="Slattery M."/>
            <person name="Wrighton K.C."/>
            <person name="Wilkins M.J."/>
        </authorList>
    </citation>
    <scope>NUCLEOTIDE SEQUENCE [LARGE SCALE GENOMIC DNA]</scope>
    <source>
        <strain evidence="2">Gr01-1014_85</strain>
    </source>
</reference>
<dbReference type="InterPro" id="IPR029001">
    <property type="entry name" value="ITPase-like_fam"/>
</dbReference>
<dbReference type="GO" id="GO:0009143">
    <property type="term" value="P:nucleoside triphosphate catabolic process"/>
    <property type="evidence" value="ECO:0007669"/>
    <property type="project" value="InterPro"/>
</dbReference>
<proteinExistence type="predicted"/>
<dbReference type="EMBL" id="VMFD01000068">
    <property type="protein sequence ID" value="TSC65068.1"/>
    <property type="molecule type" value="Genomic_DNA"/>
</dbReference>
<accession>A0A554J9P3</accession>
<dbReference type="AlphaFoldDB" id="A0A554J9P3"/>
<dbReference type="GO" id="GO:0047429">
    <property type="term" value="F:nucleoside triphosphate diphosphatase activity"/>
    <property type="evidence" value="ECO:0007669"/>
    <property type="project" value="InterPro"/>
</dbReference>
<evidence type="ECO:0000313" key="3">
    <source>
        <dbReference type="Proteomes" id="UP000316253"/>
    </source>
</evidence>
<dbReference type="InterPro" id="IPR002637">
    <property type="entry name" value="RdgB/HAM1"/>
</dbReference>
<keyword evidence="1" id="KW-0378">Hydrolase</keyword>
<name>A0A554J9P3_9BACT</name>
<evidence type="ECO:0000313" key="2">
    <source>
        <dbReference type="EMBL" id="TSC65068.1"/>
    </source>
</evidence>
<evidence type="ECO:0000256" key="1">
    <source>
        <dbReference type="ARBA" id="ARBA00022801"/>
    </source>
</evidence>
<protein>
    <submittedName>
        <fullName evidence="2">DITP/XTP pyrophosphatase</fullName>
    </submittedName>
</protein>
<gene>
    <name evidence="2" type="ORF">CEO22_619</name>
</gene>
<dbReference type="Gene3D" id="3.90.950.10">
    <property type="match status" value="1"/>
</dbReference>
<dbReference type="Proteomes" id="UP000316253">
    <property type="component" value="Unassembled WGS sequence"/>
</dbReference>